<dbReference type="GO" id="GO:0005737">
    <property type="term" value="C:cytoplasm"/>
    <property type="evidence" value="ECO:0007669"/>
    <property type="project" value="GOC"/>
</dbReference>
<dbReference type="OrthoDB" id="10252102at2759"/>
<dbReference type="InterPro" id="IPR006722">
    <property type="entry name" value="Sedlin"/>
</dbReference>
<dbReference type="InterPro" id="IPR011012">
    <property type="entry name" value="Longin-like_dom_sf"/>
</dbReference>
<dbReference type="GO" id="GO:0006888">
    <property type="term" value="P:endoplasmic reticulum to Golgi vesicle-mediated transport"/>
    <property type="evidence" value="ECO:0007669"/>
    <property type="project" value="InterPro"/>
</dbReference>
<dbReference type="GeneID" id="39984115"/>
<dbReference type="Pfam" id="PF04628">
    <property type="entry name" value="Sedlin_N"/>
    <property type="match status" value="1"/>
</dbReference>
<dbReference type="PANTHER" id="PTHR12403">
    <property type="entry name" value="TRAFFICKING PROTEIN PARTICLE COMPLEX SUBUNIT 2"/>
    <property type="match status" value="1"/>
</dbReference>
<accession>A0A1X0NX06</accession>
<dbReference type="EMBL" id="NBCO01000008">
    <property type="protein sequence ID" value="ORC90672.1"/>
    <property type="molecule type" value="Genomic_DNA"/>
</dbReference>
<dbReference type="AlphaFoldDB" id="A0A1X0NX06"/>
<comment type="caution">
    <text evidence="1">The sequence shown here is derived from an EMBL/GenBank/DDBJ whole genome shotgun (WGS) entry which is preliminary data.</text>
</comment>
<proteinExistence type="predicted"/>
<dbReference type="SUPFAM" id="SSF64356">
    <property type="entry name" value="SNARE-like"/>
    <property type="match status" value="1"/>
</dbReference>
<dbReference type="Gene3D" id="3.30.450.70">
    <property type="match status" value="1"/>
</dbReference>
<name>A0A1X0NX06_9TRYP</name>
<keyword evidence="3" id="KW-1185">Reference proteome</keyword>
<evidence type="ECO:0000313" key="1">
    <source>
        <dbReference type="EMBL" id="ORC89246.1"/>
    </source>
</evidence>
<dbReference type="VEuPathDB" id="TriTrypDB:TM35_000084700"/>
<dbReference type="VEuPathDB" id="TriTrypDB:TM35_000132500"/>
<dbReference type="STRING" id="67003.A0A1X0NX06"/>
<organism evidence="1 3">
    <name type="scientific">Trypanosoma theileri</name>
    <dbReference type="NCBI Taxonomy" id="67003"/>
    <lineage>
        <taxon>Eukaryota</taxon>
        <taxon>Discoba</taxon>
        <taxon>Euglenozoa</taxon>
        <taxon>Kinetoplastea</taxon>
        <taxon>Metakinetoplastina</taxon>
        <taxon>Trypanosomatida</taxon>
        <taxon>Trypanosomatidae</taxon>
        <taxon>Trypanosoma</taxon>
    </lineage>
</organism>
<evidence type="ECO:0000313" key="2">
    <source>
        <dbReference type="EMBL" id="ORC90672.1"/>
    </source>
</evidence>
<dbReference type="EMBL" id="NBCO01000013">
    <property type="protein sequence ID" value="ORC89246.1"/>
    <property type="molecule type" value="Genomic_DNA"/>
</dbReference>
<reference evidence="1 3" key="1">
    <citation type="submission" date="2017-03" db="EMBL/GenBank/DDBJ databases">
        <title>An alternative strategy for trypanosome survival in the mammalian bloodstream revealed through genome and transcriptome analysis of the ubiquitous bovine parasite Trypanosoma (Megatrypanum) theileri.</title>
        <authorList>
            <person name="Kelly S."/>
            <person name="Ivens A."/>
            <person name="Mott A."/>
            <person name="O'Neill E."/>
            <person name="Emms D."/>
            <person name="Macleod O."/>
            <person name="Voorheis P."/>
            <person name="Matthews J."/>
            <person name="Matthews K."/>
            <person name="Carrington M."/>
        </authorList>
    </citation>
    <scope>NUCLEOTIDE SEQUENCE [LARGE SCALE GENOMIC DNA]</scope>
    <source>
        <strain evidence="1">Edinburgh</strain>
    </source>
</reference>
<dbReference type="Proteomes" id="UP000192257">
    <property type="component" value="Unassembled WGS sequence"/>
</dbReference>
<dbReference type="RefSeq" id="XP_028884738.1">
    <property type="nucleotide sequence ID" value="XM_029024335.1"/>
</dbReference>
<sequence>MLMVIGPDDSSLFEYGKSLKGDSAHLSQQLMLYSSLDLLDDVLWTTGDFLLPAFDRAFDGKYFVSAYVGFAPVKLLLMQAQEPNKNTRQFLNEAYELCVRYLLNPFSYPKNSFRSTLEEKLRRVYERYF</sequence>
<dbReference type="CDD" id="cd14825">
    <property type="entry name" value="TRAPPC2_sedlin"/>
    <property type="match status" value="1"/>
</dbReference>
<protein>
    <submittedName>
        <fullName evidence="1">Trafficking protein particle complex 2</fullName>
    </submittedName>
</protein>
<evidence type="ECO:0000313" key="3">
    <source>
        <dbReference type="Proteomes" id="UP000192257"/>
    </source>
</evidence>
<gene>
    <name evidence="2" type="ORF">TM35_000084700</name>
    <name evidence="1" type="ORF">TM35_000132500</name>
</gene>